<feature type="binding site" evidence="4">
    <location>
        <position position="131"/>
    </location>
    <ligand>
        <name>substrate</name>
    </ligand>
</feature>
<dbReference type="Pfam" id="PF02391">
    <property type="entry name" value="MoaE"/>
    <property type="match status" value="1"/>
</dbReference>
<reference evidence="5" key="1">
    <citation type="submission" date="2024-02" db="EMBL/GenBank/DDBJ databases">
        <authorList>
            <consortium name="ELIXIR-Norway"/>
            <consortium name="Elixir Norway"/>
        </authorList>
    </citation>
    <scope>NUCLEOTIDE SEQUENCE</scope>
</reference>
<evidence type="ECO:0000256" key="1">
    <source>
        <dbReference type="ARBA" id="ARBA00022490"/>
    </source>
</evidence>
<comment type="subunit">
    <text evidence="4">Heterotetramer; composed of 2 small (MOCS2A) and 2 large (MOCS2B) subunits.</text>
</comment>
<dbReference type="InterPro" id="IPR028888">
    <property type="entry name" value="MOCS2B_euk"/>
</dbReference>
<evidence type="ECO:0000256" key="3">
    <source>
        <dbReference type="ARBA" id="ARBA00023150"/>
    </source>
</evidence>
<sequence length="160" mass="18239">MASANGKVVEEEGVEDDVVEIKEKPLDIMRYMDAVRDSSAGAIATFSGTTRDTFEGQEVLELRYEAYETMAYRELRKICQAARERWELKRMAVAHRTGIVPIGQESVFIAVSSIHRQDALKACQFVIDEIKASVPIWKKEIYNNGESWKQNSEFLTRNTT</sequence>
<dbReference type="Proteomes" id="UP001497512">
    <property type="component" value="Chromosome 11"/>
</dbReference>
<dbReference type="CDD" id="cd00756">
    <property type="entry name" value="MoaE"/>
    <property type="match status" value="1"/>
</dbReference>
<name>A0ABP0THA7_9BRYO</name>
<keyword evidence="2 4" id="KW-0808">Transferase</keyword>
<dbReference type="EMBL" id="OZ019903">
    <property type="protein sequence ID" value="CAK9196645.1"/>
    <property type="molecule type" value="Genomic_DNA"/>
</dbReference>
<dbReference type="InterPro" id="IPR036563">
    <property type="entry name" value="MoaE_sf"/>
</dbReference>
<dbReference type="Gene3D" id="3.90.1170.40">
    <property type="entry name" value="Molybdopterin biosynthesis MoaE subunit"/>
    <property type="match status" value="1"/>
</dbReference>
<organism evidence="5 6">
    <name type="scientific">Sphagnum troendelagicum</name>
    <dbReference type="NCBI Taxonomy" id="128251"/>
    <lineage>
        <taxon>Eukaryota</taxon>
        <taxon>Viridiplantae</taxon>
        <taxon>Streptophyta</taxon>
        <taxon>Embryophyta</taxon>
        <taxon>Bryophyta</taxon>
        <taxon>Sphagnophytina</taxon>
        <taxon>Sphagnopsida</taxon>
        <taxon>Sphagnales</taxon>
        <taxon>Sphagnaceae</taxon>
        <taxon>Sphagnum</taxon>
    </lineage>
</organism>
<dbReference type="PANTHER" id="PTHR23404">
    <property type="entry name" value="MOLYBDOPTERIN SYNTHASE RELATED"/>
    <property type="match status" value="1"/>
</dbReference>
<feature type="binding site" evidence="4">
    <location>
        <begin position="138"/>
        <end position="140"/>
    </location>
    <ligand>
        <name>substrate</name>
    </ligand>
</feature>
<evidence type="ECO:0000313" key="5">
    <source>
        <dbReference type="EMBL" id="CAK9196645.1"/>
    </source>
</evidence>
<feature type="binding site" evidence="4">
    <location>
        <begin position="115"/>
        <end position="116"/>
    </location>
    <ligand>
        <name>substrate</name>
    </ligand>
</feature>
<comment type="pathway">
    <text evidence="4">Cofactor biosynthesis; molybdopterin biosynthesis.</text>
</comment>
<dbReference type="InterPro" id="IPR003448">
    <property type="entry name" value="Mopterin_biosynth_MoaE"/>
</dbReference>
<protein>
    <recommendedName>
        <fullName evidence="4">Molybdopterin synthase catalytic subunit</fullName>
        <ecNumber evidence="4">2.8.1.12</ecNumber>
    </recommendedName>
    <alternativeName>
        <fullName evidence="4">Molybdenum cofactor synthesis protein 2 large subunit</fullName>
    </alternativeName>
    <alternativeName>
        <fullName evidence="4">Molybdenum cofactor synthesis protein 2B</fullName>
        <shortName evidence="4">MOCS2B</shortName>
    </alternativeName>
</protein>
<keyword evidence="6" id="KW-1185">Reference proteome</keyword>
<proteinExistence type="inferred from homology"/>
<dbReference type="SUPFAM" id="SSF54690">
    <property type="entry name" value="Molybdopterin synthase subunit MoaE"/>
    <property type="match status" value="1"/>
</dbReference>
<gene>
    <name evidence="5" type="ORF">CSSPTR1EN2_LOCUS3577</name>
</gene>
<comment type="similarity">
    <text evidence="4">Belongs to the MoaE family. MOCS2B subfamily.</text>
</comment>
<keyword evidence="3 4" id="KW-0501">Molybdenum cofactor biosynthesis</keyword>
<evidence type="ECO:0000256" key="4">
    <source>
        <dbReference type="HAMAP-Rule" id="MF_03052"/>
    </source>
</evidence>
<dbReference type="HAMAP" id="MF_03052">
    <property type="entry name" value="MOC2B"/>
    <property type="match status" value="1"/>
</dbReference>
<evidence type="ECO:0000256" key="2">
    <source>
        <dbReference type="ARBA" id="ARBA00022679"/>
    </source>
</evidence>
<comment type="subcellular location">
    <subcellularLocation>
        <location evidence="4">Cytoplasm</location>
    </subcellularLocation>
</comment>
<keyword evidence="1 4" id="KW-0963">Cytoplasm</keyword>
<comment type="catalytic activity">
    <reaction evidence="4">
        <text>2 [molybdopterin-synthase sulfur-carrier protein]-C-terminal-Gly-aminoethanethioate + cyclic pyranopterin phosphate + H2O = molybdopterin + 2 [molybdopterin-synthase sulfur-carrier protein]-C-terminal Gly-Gly + 2 H(+)</text>
        <dbReference type="Rhea" id="RHEA:26333"/>
        <dbReference type="Rhea" id="RHEA-COMP:12202"/>
        <dbReference type="Rhea" id="RHEA-COMP:19907"/>
        <dbReference type="ChEBI" id="CHEBI:15377"/>
        <dbReference type="ChEBI" id="CHEBI:15378"/>
        <dbReference type="ChEBI" id="CHEBI:58698"/>
        <dbReference type="ChEBI" id="CHEBI:59648"/>
        <dbReference type="ChEBI" id="CHEBI:90778"/>
        <dbReference type="ChEBI" id="CHEBI:232372"/>
        <dbReference type="EC" id="2.8.1.12"/>
    </reaction>
</comment>
<accession>A0ABP0THA7</accession>
<dbReference type="EC" id="2.8.1.12" evidence="4"/>
<comment type="function">
    <text evidence="4">Catalytic subunit of the molybdopterin synthase complex, a complex that catalyzes the conversion of precursor Z into molybdopterin. Acts by mediating the incorporation of 2 sulfur atoms from thiocarboxylated MOCS2A into precursor Z to generate a dithiolene group.</text>
</comment>
<evidence type="ECO:0000313" key="6">
    <source>
        <dbReference type="Proteomes" id="UP001497512"/>
    </source>
</evidence>